<sequence length="57" mass="6841">MFKKENILYLAHHMYLTDNDYYQNIVSDDEKESTIIRCDHGRRKNAEKMGYIAIGMR</sequence>
<proteinExistence type="predicted"/>
<dbReference type="EMBL" id="GBRH01180979">
    <property type="protein sequence ID" value="JAE16917.1"/>
    <property type="molecule type" value="Transcribed_RNA"/>
</dbReference>
<protein>
    <submittedName>
        <fullName evidence="1">Uncharacterized protein</fullName>
    </submittedName>
</protein>
<accession>A0A0A9FXC0</accession>
<evidence type="ECO:0000313" key="1">
    <source>
        <dbReference type="EMBL" id="JAE16917.1"/>
    </source>
</evidence>
<dbReference type="AlphaFoldDB" id="A0A0A9FXC0"/>
<name>A0A0A9FXC0_ARUDO</name>
<reference evidence="1" key="2">
    <citation type="journal article" date="2015" name="Data Brief">
        <title>Shoot transcriptome of the giant reed, Arundo donax.</title>
        <authorList>
            <person name="Barrero R.A."/>
            <person name="Guerrero F.D."/>
            <person name="Moolhuijzen P."/>
            <person name="Goolsby J.A."/>
            <person name="Tidwell J."/>
            <person name="Bellgard S.E."/>
            <person name="Bellgard M.I."/>
        </authorList>
    </citation>
    <scope>NUCLEOTIDE SEQUENCE</scope>
    <source>
        <tissue evidence="1">Shoot tissue taken approximately 20 cm above the soil surface</tissue>
    </source>
</reference>
<organism evidence="1">
    <name type="scientific">Arundo donax</name>
    <name type="common">Giant reed</name>
    <name type="synonym">Donax arundinaceus</name>
    <dbReference type="NCBI Taxonomy" id="35708"/>
    <lineage>
        <taxon>Eukaryota</taxon>
        <taxon>Viridiplantae</taxon>
        <taxon>Streptophyta</taxon>
        <taxon>Embryophyta</taxon>
        <taxon>Tracheophyta</taxon>
        <taxon>Spermatophyta</taxon>
        <taxon>Magnoliopsida</taxon>
        <taxon>Liliopsida</taxon>
        <taxon>Poales</taxon>
        <taxon>Poaceae</taxon>
        <taxon>PACMAD clade</taxon>
        <taxon>Arundinoideae</taxon>
        <taxon>Arundineae</taxon>
        <taxon>Arundo</taxon>
    </lineage>
</organism>
<reference evidence="1" key="1">
    <citation type="submission" date="2014-09" db="EMBL/GenBank/DDBJ databases">
        <authorList>
            <person name="Magalhaes I.L.F."/>
            <person name="Oliveira U."/>
            <person name="Santos F.R."/>
            <person name="Vidigal T.H.D.A."/>
            <person name="Brescovit A.D."/>
            <person name="Santos A.J."/>
        </authorList>
    </citation>
    <scope>NUCLEOTIDE SEQUENCE</scope>
    <source>
        <tissue evidence="1">Shoot tissue taken approximately 20 cm above the soil surface</tissue>
    </source>
</reference>